<evidence type="ECO:0000259" key="5">
    <source>
        <dbReference type="PROSITE" id="PS50995"/>
    </source>
</evidence>
<dbReference type="PANTHER" id="PTHR42756">
    <property type="entry name" value="TRANSCRIPTIONAL REGULATOR, MARR"/>
    <property type="match status" value="1"/>
</dbReference>
<dbReference type="Pfam" id="PF01047">
    <property type="entry name" value="MarR"/>
    <property type="match status" value="1"/>
</dbReference>
<dbReference type="InterPro" id="IPR036388">
    <property type="entry name" value="WH-like_DNA-bd_sf"/>
</dbReference>
<keyword evidence="3" id="KW-0804">Transcription</keyword>
<dbReference type="InterPro" id="IPR000835">
    <property type="entry name" value="HTH_MarR-typ"/>
</dbReference>
<dbReference type="PRINTS" id="PR00598">
    <property type="entry name" value="HTHMARR"/>
</dbReference>
<name>A0A8H1QU89_9ACTN</name>
<comment type="caution">
    <text evidence="6">The sequence shown here is derived from an EMBL/GenBank/DDBJ whole genome shotgun (WGS) entry which is preliminary data.</text>
</comment>
<dbReference type="RefSeq" id="WP_135566610.1">
    <property type="nucleotide sequence ID" value="NZ_CP103060.1"/>
</dbReference>
<feature type="compositionally biased region" description="Basic and acidic residues" evidence="4">
    <location>
        <begin position="10"/>
        <end position="20"/>
    </location>
</feature>
<dbReference type="PROSITE" id="PS50995">
    <property type="entry name" value="HTH_MARR_2"/>
    <property type="match status" value="1"/>
</dbReference>
<dbReference type="InterPro" id="IPR036390">
    <property type="entry name" value="WH_DNA-bd_sf"/>
</dbReference>
<keyword evidence="1" id="KW-0805">Transcription regulation</keyword>
<dbReference type="PANTHER" id="PTHR42756:SF1">
    <property type="entry name" value="TRANSCRIPTIONAL REPRESSOR OF EMRAB OPERON"/>
    <property type="match status" value="1"/>
</dbReference>
<evidence type="ECO:0000256" key="3">
    <source>
        <dbReference type="ARBA" id="ARBA00023163"/>
    </source>
</evidence>
<evidence type="ECO:0000313" key="6">
    <source>
        <dbReference type="EMBL" id="TGG89695.1"/>
    </source>
</evidence>
<evidence type="ECO:0000256" key="1">
    <source>
        <dbReference type="ARBA" id="ARBA00023015"/>
    </source>
</evidence>
<accession>A0A8H1QU89</accession>
<evidence type="ECO:0000256" key="4">
    <source>
        <dbReference type="SAM" id="MobiDB-lite"/>
    </source>
</evidence>
<gene>
    <name evidence="6" type="ORF">D8771_02060</name>
</gene>
<dbReference type="Gene3D" id="1.10.10.10">
    <property type="entry name" value="Winged helix-like DNA-binding domain superfamily/Winged helix DNA-binding domain"/>
    <property type="match status" value="1"/>
</dbReference>
<dbReference type="SMART" id="SM00347">
    <property type="entry name" value="HTH_MARR"/>
    <property type="match status" value="1"/>
</dbReference>
<dbReference type="SUPFAM" id="SSF46785">
    <property type="entry name" value="Winged helix' DNA-binding domain"/>
    <property type="match status" value="1"/>
</dbReference>
<evidence type="ECO:0000256" key="2">
    <source>
        <dbReference type="ARBA" id="ARBA00023125"/>
    </source>
</evidence>
<dbReference type="AlphaFoldDB" id="A0A8H1QU89"/>
<reference evidence="6 7" key="1">
    <citation type="submission" date="2018-10" db="EMBL/GenBank/DDBJ databases">
        <title>Isolation of pseudouridimycin from Streptomyces albus DSM 40763.</title>
        <authorList>
            <person name="Rosenqvist P."/>
            <person name="Metsae-Ketelae M."/>
            <person name="Virta P."/>
        </authorList>
    </citation>
    <scope>NUCLEOTIDE SEQUENCE [LARGE SCALE GENOMIC DNA]</scope>
    <source>
        <strain evidence="6 7">DSM 40763</strain>
    </source>
</reference>
<dbReference type="GO" id="GO:0003700">
    <property type="term" value="F:DNA-binding transcription factor activity"/>
    <property type="evidence" value="ECO:0007669"/>
    <property type="project" value="InterPro"/>
</dbReference>
<feature type="region of interest" description="Disordered" evidence="4">
    <location>
        <begin position="1"/>
        <end position="20"/>
    </location>
</feature>
<sequence>MSSETPSIAHDGRHSKEAELRRQLGAEVRALQSATDAVDAATAERLGINRTDLHCLDVLTQRDSAAPSELAAALGLTTGSVTAMLDRLARLGYLTREPDPQDRRKSVVLATEETRRGAADLYGPLAEEGAALMARYSLPELELLVDFLRRNRELQERHAERLRERAG</sequence>
<dbReference type="GO" id="GO:0003677">
    <property type="term" value="F:DNA binding"/>
    <property type="evidence" value="ECO:0007669"/>
    <property type="project" value="UniProtKB-KW"/>
</dbReference>
<feature type="domain" description="HTH marR-type" evidence="5">
    <location>
        <begin position="17"/>
        <end position="153"/>
    </location>
</feature>
<dbReference type="EMBL" id="RCIY01000002">
    <property type="protein sequence ID" value="TGG89695.1"/>
    <property type="molecule type" value="Genomic_DNA"/>
</dbReference>
<organism evidence="6 7">
    <name type="scientific">Streptomyces albus</name>
    <dbReference type="NCBI Taxonomy" id="1888"/>
    <lineage>
        <taxon>Bacteria</taxon>
        <taxon>Bacillati</taxon>
        <taxon>Actinomycetota</taxon>
        <taxon>Actinomycetes</taxon>
        <taxon>Kitasatosporales</taxon>
        <taxon>Streptomycetaceae</taxon>
        <taxon>Streptomyces</taxon>
    </lineage>
</organism>
<evidence type="ECO:0000313" key="7">
    <source>
        <dbReference type="Proteomes" id="UP000298111"/>
    </source>
</evidence>
<dbReference type="Proteomes" id="UP000298111">
    <property type="component" value="Unassembled WGS sequence"/>
</dbReference>
<keyword evidence="2" id="KW-0238">DNA-binding</keyword>
<dbReference type="GeneID" id="75184363"/>
<proteinExistence type="predicted"/>
<protein>
    <submittedName>
        <fullName evidence="6">MarR family transcriptional regulator</fullName>
    </submittedName>
</protein>